<accession>A0A0E9UX66</accession>
<dbReference type="EMBL" id="GBXM01039004">
    <property type="protein sequence ID" value="JAH69573.1"/>
    <property type="molecule type" value="Transcribed_RNA"/>
</dbReference>
<reference evidence="1" key="2">
    <citation type="journal article" date="2015" name="Fish Shellfish Immunol.">
        <title>Early steps in the European eel (Anguilla anguilla)-Vibrio vulnificus interaction in the gills: Role of the RtxA13 toxin.</title>
        <authorList>
            <person name="Callol A."/>
            <person name="Pajuelo D."/>
            <person name="Ebbesson L."/>
            <person name="Teles M."/>
            <person name="MacKenzie S."/>
            <person name="Amaro C."/>
        </authorList>
    </citation>
    <scope>NUCLEOTIDE SEQUENCE</scope>
</reference>
<protein>
    <submittedName>
        <fullName evidence="1">Uncharacterized protein</fullName>
    </submittedName>
</protein>
<evidence type="ECO:0000313" key="1">
    <source>
        <dbReference type="EMBL" id="JAH69573.1"/>
    </source>
</evidence>
<name>A0A0E9UX66_ANGAN</name>
<reference evidence="1" key="1">
    <citation type="submission" date="2014-11" db="EMBL/GenBank/DDBJ databases">
        <authorList>
            <person name="Amaro Gonzalez C."/>
        </authorList>
    </citation>
    <scope>NUCLEOTIDE SEQUENCE</scope>
</reference>
<sequence length="14" mass="1714">MTIPCEICRSRYQN</sequence>
<organism evidence="1">
    <name type="scientific">Anguilla anguilla</name>
    <name type="common">European freshwater eel</name>
    <name type="synonym">Muraena anguilla</name>
    <dbReference type="NCBI Taxonomy" id="7936"/>
    <lineage>
        <taxon>Eukaryota</taxon>
        <taxon>Metazoa</taxon>
        <taxon>Chordata</taxon>
        <taxon>Craniata</taxon>
        <taxon>Vertebrata</taxon>
        <taxon>Euteleostomi</taxon>
        <taxon>Actinopterygii</taxon>
        <taxon>Neopterygii</taxon>
        <taxon>Teleostei</taxon>
        <taxon>Anguilliformes</taxon>
        <taxon>Anguillidae</taxon>
        <taxon>Anguilla</taxon>
    </lineage>
</organism>
<proteinExistence type="predicted"/>